<accession>A0A9Q3ZEI4</accession>
<comment type="subcellular location">
    <subcellularLocation>
        <location evidence="1">Cell inner membrane</location>
        <topology evidence="1">Multi-pass membrane protein</topology>
    </subcellularLocation>
</comment>
<dbReference type="PRINTS" id="PR00260">
    <property type="entry name" value="CHEMTRNSDUCR"/>
</dbReference>
<feature type="transmembrane region" description="Helical" evidence="13">
    <location>
        <begin position="15"/>
        <end position="34"/>
    </location>
</feature>
<evidence type="ECO:0000313" key="16">
    <source>
        <dbReference type="EMBL" id="MCE7510823.1"/>
    </source>
</evidence>
<keyword evidence="4" id="KW-0145">Chemotaxis</keyword>
<feature type="region of interest" description="Disordered" evidence="12">
    <location>
        <begin position="517"/>
        <end position="550"/>
    </location>
</feature>
<dbReference type="InterPro" id="IPR035440">
    <property type="entry name" value="4HB_MCP_dom_sf"/>
</dbReference>
<keyword evidence="7 13" id="KW-1133">Transmembrane helix</keyword>
<dbReference type="SMART" id="SM00283">
    <property type="entry name" value="MA"/>
    <property type="match status" value="1"/>
</dbReference>
<dbReference type="InterPro" id="IPR003122">
    <property type="entry name" value="Tar_rcpt_lig-bd"/>
</dbReference>
<dbReference type="KEGG" id="axe:P40_14320"/>
<name>A0A9Q3ZEI4_9GAMM</name>
<proteinExistence type="inferred from homology"/>
<keyword evidence="5" id="KW-0997">Cell inner membrane</keyword>
<gene>
    <name evidence="16" type="ORF">LZG35_19470</name>
</gene>
<dbReference type="RefSeq" id="WP_022995198.1">
    <property type="nucleotide sequence ID" value="NZ_CBDDTQ010000005.1"/>
</dbReference>
<feature type="transmembrane region" description="Helical" evidence="13">
    <location>
        <begin position="193"/>
        <end position="214"/>
    </location>
</feature>
<dbReference type="GO" id="GO:0005886">
    <property type="term" value="C:plasma membrane"/>
    <property type="evidence" value="ECO:0007669"/>
    <property type="project" value="UniProtKB-SubCell"/>
</dbReference>
<keyword evidence="9 11" id="KW-0807">Transducer</keyword>
<dbReference type="GO" id="GO:0004888">
    <property type="term" value="F:transmembrane signaling receptor activity"/>
    <property type="evidence" value="ECO:0007669"/>
    <property type="project" value="InterPro"/>
</dbReference>
<reference evidence="16" key="1">
    <citation type="submission" date="2022-01" db="EMBL/GenBank/DDBJ databases">
        <authorList>
            <person name="Karlyshev A.V."/>
            <person name="Jaspars M."/>
        </authorList>
    </citation>
    <scope>NUCLEOTIDE SEQUENCE</scope>
    <source>
        <strain evidence="16">AGSA3-2</strain>
    </source>
</reference>
<evidence type="ECO:0000256" key="11">
    <source>
        <dbReference type="PROSITE-ProRule" id="PRU00284"/>
    </source>
</evidence>
<evidence type="ECO:0000256" key="7">
    <source>
        <dbReference type="ARBA" id="ARBA00022989"/>
    </source>
</evidence>
<keyword evidence="17" id="KW-1185">Reference proteome</keyword>
<evidence type="ECO:0000256" key="3">
    <source>
        <dbReference type="ARBA" id="ARBA00022481"/>
    </source>
</evidence>
<keyword evidence="2" id="KW-1003">Cell membrane</keyword>
<evidence type="ECO:0000313" key="17">
    <source>
        <dbReference type="Proteomes" id="UP001107961"/>
    </source>
</evidence>
<evidence type="ECO:0000259" key="15">
    <source>
        <dbReference type="PROSITE" id="PS50885"/>
    </source>
</evidence>
<dbReference type="GeneID" id="94687486"/>
<dbReference type="CDD" id="cd11386">
    <property type="entry name" value="MCP_signal"/>
    <property type="match status" value="1"/>
</dbReference>
<dbReference type="EMBL" id="JAJVKT010000031">
    <property type="protein sequence ID" value="MCE7510823.1"/>
    <property type="molecule type" value="Genomic_DNA"/>
</dbReference>
<dbReference type="InterPro" id="IPR004089">
    <property type="entry name" value="MCPsignal_dom"/>
</dbReference>
<dbReference type="Pfam" id="PF00015">
    <property type="entry name" value="MCPsignal"/>
    <property type="match status" value="1"/>
</dbReference>
<organism evidence="16 17">
    <name type="scientific">Alloalcanivorax xenomutans</name>
    <dbReference type="NCBI Taxonomy" id="1094342"/>
    <lineage>
        <taxon>Bacteria</taxon>
        <taxon>Pseudomonadati</taxon>
        <taxon>Pseudomonadota</taxon>
        <taxon>Gammaproteobacteria</taxon>
        <taxon>Oceanospirillales</taxon>
        <taxon>Alcanivoracaceae</taxon>
        <taxon>Alloalcanivorax</taxon>
    </lineage>
</organism>
<comment type="similarity">
    <text evidence="10">Belongs to the methyl-accepting chemotaxis (MCP) protein family.</text>
</comment>
<protein>
    <submittedName>
        <fullName evidence="16">Methyl-accepting chemotaxis protein</fullName>
    </submittedName>
</protein>
<dbReference type="PANTHER" id="PTHR43531:SF14">
    <property type="entry name" value="METHYL-ACCEPTING CHEMOTAXIS PROTEIN I-RELATED"/>
    <property type="match status" value="1"/>
</dbReference>
<dbReference type="InterPro" id="IPR003660">
    <property type="entry name" value="HAMP_dom"/>
</dbReference>
<dbReference type="SUPFAM" id="SSF47170">
    <property type="entry name" value="Aspartate receptor, ligand-binding domain"/>
    <property type="match status" value="1"/>
</dbReference>
<sequence length="550" mass="59294">MKWLDDMTVKRSWDWVLLGFSVMILVLGGVSLYASHFSRQAFGTLEQIHVRQTSALNRTYIDLLQAQVAMDRAAELIRVPSFDEPEPVIDEAESLMKDARQAFQRFLEIPPQPQQQEAIDALSEQLYALLNVGLSLQLTVLKEGDFASYRSGRGRVSDMNYAFATGADAFLEASEESARRLTEGFEGLVRQGVAVLAVTVAAALLLVLLVRWGVTVNVIRPLQRLLTHFERIAEGDLSARLERRGGNEIGQLYSGLSALQSGLANIVERVRKSCETLHRGSAGIANGTGNLSSRFEQLATSLEETASSMEQLTATVRRNEDHARQGHGLVRDAHRVASEGSEVMGAAVNRMERLRAAAGQIAETTSAIQGIALQTSILALNASVEAARAGEEGSGFAVVAKEVRDLARRSATLAKDIETRMEQALVEVDDGVALVGKAGGTMEHIVEAVTRVTTIMDDVAVASTEQARGIEQIGEAVAQMDQVTQQNVSVVARAADHADHLRRQADELMAAVASFTLTSDGPASPPGELEQPRLGVRPAQARIGNGNAVA</sequence>
<feature type="domain" description="HAMP" evidence="15">
    <location>
        <begin position="216"/>
        <end position="268"/>
    </location>
</feature>
<evidence type="ECO:0000256" key="6">
    <source>
        <dbReference type="ARBA" id="ARBA00022692"/>
    </source>
</evidence>
<dbReference type="Gene3D" id="1.20.120.30">
    <property type="entry name" value="Aspartate receptor, ligand-binding domain"/>
    <property type="match status" value="1"/>
</dbReference>
<evidence type="ECO:0000256" key="9">
    <source>
        <dbReference type="ARBA" id="ARBA00023224"/>
    </source>
</evidence>
<dbReference type="InterPro" id="IPR004090">
    <property type="entry name" value="Chemotax_Me-accpt_rcpt"/>
</dbReference>
<evidence type="ECO:0000256" key="4">
    <source>
        <dbReference type="ARBA" id="ARBA00022500"/>
    </source>
</evidence>
<evidence type="ECO:0000259" key="14">
    <source>
        <dbReference type="PROSITE" id="PS50111"/>
    </source>
</evidence>
<dbReference type="CDD" id="cd19407">
    <property type="entry name" value="Tar_Tsr_sensor"/>
    <property type="match status" value="1"/>
</dbReference>
<feature type="domain" description="Methyl-accepting transducer" evidence="14">
    <location>
        <begin position="273"/>
        <end position="502"/>
    </location>
</feature>
<dbReference type="CDD" id="cd06225">
    <property type="entry name" value="HAMP"/>
    <property type="match status" value="1"/>
</dbReference>
<evidence type="ECO:0000256" key="12">
    <source>
        <dbReference type="SAM" id="MobiDB-lite"/>
    </source>
</evidence>
<dbReference type="PROSITE" id="PS50111">
    <property type="entry name" value="CHEMOTAXIS_TRANSDUC_2"/>
    <property type="match status" value="1"/>
</dbReference>
<evidence type="ECO:0000256" key="10">
    <source>
        <dbReference type="ARBA" id="ARBA00029447"/>
    </source>
</evidence>
<dbReference type="FunFam" id="1.10.287.950:FF:000001">
    <property type="entry name" value="Methyl-accepting chemotaxis sensory transducer"/>
    <property type="match status" value="1"/>
</dbReference>
<dbReference type="InterPro" id="IPR051310">
    <property type="entry name" value="MCP_chemotaxis"/>
</dbReference>
<dbReference type="Proteomes" id="UP001107961">
    <property type="component" value="Unassembled WGS sequence"/>
</dbReference>
<dbReference type="GO" id="GO:0006935">
    <property type="term" value="P:chemotaxis"/>
    <property type="evidence" value="ECO:0007669"/>
    <property type="project" value="UniProtKB-KW"/>
</dbReference>
<keyword evidence="6 13" id="KW-0812">Transmembrane</keyword>
<evidence type="ECO:0000256" key="2">
    <source>
        <dbReference type="ARBA" id="ARBA00022475"/>
    </source>
</evidence>
<evidence type="ECO:0000256" key="8">
    <source>
        <dbReference type="ARBA" id="ARBA00023136"/>
    </source>
</evidence>
<dbReference type="PANTHER" id="PTHR43531">
    <property type="entry name" value="PROTEIN ICFG"/>
    <property type="match status" value="1"/>
</dbReference>
<evidence type="ECO:0000256" key="13">
    <source>
        <dbReference type="SAM" id="Phobius"/>
    </source>
</evidence>
<dbReference type="GO" id="GO:0007165">
    <property type="term" value="P:signal transduction"/>
    <property type="evidence" value="ECO:0007669"/>
    <property type="project" value="UniProtKB-KW"/>
</dbReference>
<dbReference type="SUPFAM" id="SSF58104">
    <property type="entry name" value="Methyl-accepting chemotaxis protein (MCP) signaling domain"/>
    <property type="match status" value="1"/>
</dbReference>
<dbReference type="Pfam" id="PF00672">
    <property type="entry name" value="HAMP"/>
    <property type="match status" value="1"/>
</dbReference>
<evidence type="ECO:0000256" key="1">
    <source>
        <dbReference type="ARBA" id="ARBA00004429"/>
    </source>
</evidence>
<keyword evidence="3" id="KW-0488">Methylation</keyword>
<comment type="caution">
    <text evidence="16">The sequence shown here is derived from an EMBL/GenBank/DDBJ whole genome shotgun (WGS) entry which is preliminary data.</text>
</comment>
<dbReference type="PROSITE" id="PS50885">
    <property type="entry name" value="HAMP"/>
    <property type="match status" value="1"/>
</dbReference>
<dbReference type="Pfam" id="PF02203">
    <property type="entry name" value="TarH"/>
    <property type="match status" value="1"/>
</dbReference>
<dbReference type="Gene3D" id="1.10.287.950">
    <property type="entry name" value="Methyl-accepting chemotaxis protein"/>
    <property type="match status" value="1"/>
</dbReference>
<dbReference type="AlphaFoldDB" id="A0A9Q3ZEI4"/>
<keyword evidence="8 13" id="KW-0472">Membrane</keyword>
<dbReference type="SMART" id="SM00304">
    <property type="entry name" value="HAMP"/>
    <property type="match status" value="1"/>
</dbReference>
<evidence type="ECO:0000256" key="5">
    <source>
        <dbReference type="ARBA" id="ARBA00022519"/>
    </source>
</evidence>